<dbReference type="AlphaFoldDB" id="A0A2A6BH74"/>
<dbReference type="InterPro" id="IPR025799">
    <property type="entry name" value="Arg_MeTrfase"/>
</dbReference>
<dbReference type="SUPFAM" id="SSF53335">
    <property type="entry name" value="S-adenosyl-L-methionine-dependent methyltransferases"/>
    <property type="match status" value="1"/>
</dbReference>
<dbReference type="GO" id="GO:0006355">
    <property type="term" value="P:regulation of DNA-templated transcription"/>
    <property type="evidence" value="ECO:0000318"/>
    <property type="project" value="GO_Central"/>
</dbReference>
<evidence type="ECO:0000256" key="2">
    <source>
        <dbReference type="ARBA" id="ARBA00040406"/>
    </source>
</evidence>
<accession>A0A2A6BH74</accession>
<dbReference type="CDD" id="cd02440">
    <property type="entry name" value="AdoMet_MTases"/>
    <property type="match status" value="1"/>
</dbReference>
<proteinExistence type="predicted"/>
<evidence type="ECO:0000256" key="3">
    <source>
        <dbReference type="ARBA" id="ARBA00042685"/>
    </source>
</evidence>
<dbReference type="EnsemblMetazoa" id="PPA01618.1">
    <property type="protein sequence ID" value="PPA01618.1"/>
    <property type="gene ID" value="WBGene00091172"/>
</dbReference>
<keyword evidence="5" id="KW-1185">Reference proteome</keyword>
<organism evidence="4 5">
    <name type="scientific">Pristionchus pacificus</name>
    <name type="common">Parasitic nematode worm</name>
    <dbReference type="NCBI Taxonomy" id="54126"/>
    <lineage>
        <taxon>Eukaryota</taxon>
        <taxon>Metazoa</taxon>
        <taxon>Ecdysozoa</taxon>
        <taxon>Nematoda</taxon>
        <taxon>Chromadorea</taxon>
        <taxon>Rhabditida</taxon>
        <taxon>Rhabditina</taxon>
        <taxon>Diplogasteromorpha</taxon>
        <taxon>Diplogasteroidea</taxon>
        <taxon>Neodiplogasteridae</taxon>
        <taxon>Pristionchus</taxon>
    </lineage>
</organism>
<dbReference type="Proteomes" id="UP000005239">
    <property type="component" value="Unassembled WGS sequence"/>
</dbReference>
<reference evidence="5" key="1">
    <citation type="journal article" date="2008" name="Nat. Genet.">
        <title>The Pristionchus pacificus genome provides a unique perspective on nematode lifestyle and parasitism.</title>
        <authorList>
            <person name="Dieterich C."/>
            <person name="Clifton S.W."/>
            <person name="Schuster L.N."/>
            <person name="Chinwalla A."/>
            <person name="Delehaunty K."/>
            <person name="Dinkelacker I."/>
            <person name="Fulton L."/>
            <person name="Fulton R."/>
            <person name="Godfrey J."/>
            <person name="Minx P."/>
            <person name="Mitreva M."/>
            <person name="Roeseler W."/>
            <person name="Tian H."/>
            <person name="Witte H."/>
            <person name="Yang S.P."/>
            <person name="Wilson R.K."/>
            <person name="Sommer R.J."/>
        </authorList>
    </citation>
    <scope>NUCLEOTIDE SEQUENCE [LARGE SCALE GENOMIC DNA]</scope>
    <source>
        <strain evidence="5">PS312</strain>
    </source>
</reference>
<protein>
    <recommendedName>
        <fullName evidence="2">Protein arginine N-methyltransferase 6</fullName>
    </recommendedName>
    <alternativeName>
        <fullName evidence="3">Histone-arginine N-methyltransferase PRMT6</fullName>
    </alternativeName>
</protein>
<dbReference type="Gene3D" id="3.40.50.150">
    <property type="entry name" value="Vaccinia Virus protein VP39"/>
    <property type="match status" value="1"/>
</dbReference>
<evidence type="ECO:0000256" key="1">
    <source>
        <dbReference type="ARBA" id="ARBA00022691"/>
    </source>
</evidence>
<evidence type="ECO:0000313" key="4">
    <source>
        <dbReference type="EnsemblMetazoa" id="PPA01618.1"/>
    </source>
</evidence>
<dbReference type="PANTHER" id="PTHR11006">
    <property type="entry name" value="PROTEIN ARGININE N-METHYLTRANSFERASE"/>
    <property type="match status" value="1"/>
</dbReference>
<dbReference type="GO" id="GO:0006338">
    <property type="term" value="P:chromatin remodeling"/>
    <property type="evidence" value="ECO:0000318"/>
    <property type="project" value="GO_Central"/>
</dbReference>
<dbReference type="InterPro" id="IPR029063">
    <property type="entry name" value="SAM-dependent_MTases_sf"/>
</dbReference>
<reference evidence="4" key="2">
    <citation type="submission" date="2022-06" db="UniProtKB">
        <authorList>
            <consortium name="EnsemblMetazoa"/>
        </authorList>
    </citation>
    <scope>IDENTIFICATION</scope>
    <source>
        <strain evidence="4">PS312</strain>
    </source>
</reference>
<dbReference type="GO" id="GO:0016274">
    <property type="term" value="F:protein-arginine N-methyltransferase activity"/>
    <property type="evidence" value="ECO:0000318"/>
    <property type="project" value="GO_Central"/>
</dbReference>
<sequence length="748" mass="84428">MRECLSNALAAWNQKDYATAIKEYLKNLIMASEQERMDRYQQEFCRLIVDASRNGIIFEDKNFKLQNDIFPKSPLVLWTFGNITMERDPHRSMHLYKQAATMSGGLDLVNTMGSIQSCRTTIVSTWHISMINDLTRNFLFNRALAMIVSQDSRVIDIGSGTGLLSMYAARYTRQPIVAIEGEKPMAQLGAQCVIANGLQDRVLIYPVMSSQFLPTVKPDVIVSETMDAGGLGEKIMQVINSSVTLLDVRALSPCMIFLDAHIRYRLGDPTHPITFCPSKIAIQVVVAQSDSFWRTRMHPHHCPALGCADTCYLRQHGRCLLSDHDMIRSIETDYTTMDPDDYDDLLFLTDKTEIFDVPLDNESFLSGLKHAKVMASNFALPIIYAGKADVVLLCWRCIVPNFYSLLHGEHRYVPYPLSCRATLAPGIELDSVRKGGWDYAAYPLQARTEYKEDEVFHGEFVLHFEQGVTINHIVDPATTPGETLSMVGPYDACLPKTDDGVVELVNNESLMRFLSSVPSRHSYWLRHGQDAYFPITSEGVLQYKYLERCVSARAEGNHPEFDTIFSVRAYGCLFKANFIDNCARQAPRALLNVDVRALDEYSLREYREIRGVRQGRIDTLSTPTLLLDLDPRRNYEPIVTGEQCQVEATASSAADGIVYFWVINGEWNNLEADLPLAAFLFDKRERVEQGAKMRFNVFLKDSEVLMSFGPRRITASPEDTALAAPATRAPPLQYPTLPMQYPVQSTNV</sequence>
<keyword evidence="1" id="KW-0949">S-adenosyl-L-methionine</keyword>
<accession>A0A8R1Y8M8</accession>
<name>A0A2A6BH74_PRIPA</name>
<dbReference type="PANTHER" id="PTHR11006:SF73">
    <property type="entry name" value="PROTEIN ARGININE N-METHYLTRANSFERASE 6"/>
    <property type="match status" value="1"/>
</dbReference>
<dbReference type="GO" id="GO:0042054">
    <property type="term" value="F:histone methyltransferase activity"/>
    <property type="evidence" value="ECO:0000318"/>
    <property type="project" value="GO_Central"/>
</dbReference>
<dbReference type="OrthoDB" id="5980806at2759"/>
<evidence type="ECO:0000313" key="5">
    <source>
        <dbReference type="Proteomes" id="UP000005239"/>
    </source>
</evidence>
<dbReference type="Pfam" id="PF06325">
    <property type="entry name" value="PrmA"/>
    <property type="match status" value="1"/>
</dbReference>
<gene>
    <name evidence="4" type="primary">WBGene00091172</name>
</gene>